<dbReference type="GO" id="GO:0005524">
    <property type="term" value="F:ATP binding"/>
    <property type="evidence" value="ECO:0007669"/>
    <property type="project" value="UniProtKB-KW"/>
</dbReference>
<accession>A0A7W3UJ72</accession>
<protein>
    <submittedName>
        <fullName evidence="4">Fic family protein</fullName>
    </submittedName>
</protein>
<organism evidence="4 5">
    <name type="scientific">Limosilactobacillus rudii</name>
    <dbReference type="NCBI Taxonomy" id="2759755"/>
    <lineage>
        <taxon>Bacteria</taxon>
        <taxon>Bacillati</taxon>
        <taxon>Bacillota</taxon>
        <taxon>Bacilli</taxon>
        <taxon>Lactobacillales</taxon>
        <taxon>Lactobacillaceae</taxon>
        <taxon>Limosilactobacillus</taxon>
    </lineage>
</organism>
<dbReference type="EMBL" id="JACIVA010000016">
    <property type="protein sequence ID" value="MBB1096486.1"/>
    <property type="molecule type" value="Genomic_DNA"/>
</dbReference>
<keyword evidence="2" id="KW-0547">Nucleotide-binding</keyword>
<reference evidence="4 5" key="1">
    <citation type="submission" date="2020-07" db="EMBL/GenBank/DDBJ databases">
        <title>Description of Limosilactobacillus balticus sp. nov., Limosilactobacillus agrestis sp. nov., Limosilactobacillus albertensis sp. nov., Limosilactobacillus rudii sp. nov., Limosilactobacillus fastidiosus sp. nov., five novel Limosilactobacillus species isolated from the vertebrate gastrointestinal tract, and proposal of 6 subspecies of Limosilactobacillus reuteri adapted to the gastrointestinal tract of specific vertebrate hosts.</title>
        <authorList>
            <person name="Li F."/>
            <person name="Cheng C."/>
            <person name="Zheng J."/>
            <person name="Quevedo R.M."/>
            <person name="Li J."/>
            <person name="Roos S."/>
            <person name="Gaenzle M.G."/>
            <person name="Walter J."/>
        </authorList>
    </citation>
    <scope>NUCLEOTIDE SEQUENCE [LARGE SCALE GENOMIC DNA]</scope>
    <source>
        <strain evidence="4 5">STM2_1</strain>
    </source>
</reference>
<dbReference type="Pfam" id="PF02661">
    <property type="entry name" value="Fic"/>
    <property type="match status" value="1"/>
</dbReference>
<gene>
    <name evidence="4" type="ORF">H5S09_00670</name>
</gene>
<dbReference type="PANTHER" id="PTHR13504">
    <property type="entry name" value="FIDO DOMAIN-CONTAINING PROTEIN DDB_G0283145"/>
    <property type="match status" value="1"/>
</dbReference>
<evidence type="ECO:0000259" key="3">
    <source>
        <dbReference type="PROSITE" id="PS51459"/>
    </source>
</evidence>
<dbReference type="PROSITE" id="PS51459">
    <property type="entry name" value="FIDO"/>
    <property type="match status" value="1"/>
</dbReference>
<evidence type="ECO:0000256" key="2">
    <source>
        <dbReference type="PIRSR" id="PIRSR640198-2"/>
    </source>
</evidence>
<name>A0A7W3UJ72_9LACO</name>
<evidence type="ECO:0000256" key="1">
    <source>
        <dbReference type="PIRSR" id="PIRSR640198-1"/>
    </source>
</evidence>
<evidence type="ECO:0000313" key="4">
    <source>
        <dbReference type="EMBL" id="MBB1096486.1"/>
    </source>
</evidence>
<feature type="binding site" evidence="2">
    <location>
        <begin position="248"/>
        <end position="249"/>
    </location>
    <ligand>
        <name>ATP</name>
        <dbReference type="ChEBI" id="CHEBI:30616"/>
    </ligand>
</feature>
<dbReference type="RefSeq" id="WP_182595109.1">
    <property type="nucleotide sequence ID" value="NZ_JACIVA010000016.1"/>
</dbReference>
<sequence>MIKIKGVINIKKFDYKTLNGLKYTNSLVNKLNQIYNLRGKTDSYETDYQDTLDRLVEVAKIQSTSSSNRIEGIYTTDDRMNKIMMNKTQPRNRNEREISGYRDVLKLIHEQYDYIPITVNSILEMHKQLFAYTESTWGGKFKDSNNQIVTKYTDGTQKVRFNPPAAYLTPELVRNLCDSYNLAVQAGEISPLLLSGAFIFDFVSIHPFRDGNGRMSRLLMLLTMYKAGFDVGKYISIEKSIEDTKPAYYEALKDSSINWMENKNDYLPFLDYFLGVVLKDYRDFNERLSMVNQSDLPVDKLVMKTIHQSLKPLSIKELTNLIPQYSEITIRRAIKKLRDDDKIAKYGNARATKYGVRKS</sequence>
<dbReference type="InterPro" id="IPR003812">
    <property type="entry name" value="Fido"/>
</dbReference>
<comment type="caution">
    <text evidence="4">The sequence shown here is derived from an EMBL/GenBank/DDBJ whole genome shotgun (WGS) entry which is preliminary data.</text>
</comment>
<evidence type="ECO:0000313" key="5">
    <source>
        <dbReference type="Proteomes" id="UP000517106"/>
    </source>
</evidence>
<feature type="active site" evidence="1">
    <location>
        <position position="206"/>
    </location>
</feature>
<dbReference type="InterPro" id="IPR036597">
    <property type="entry name" value="Fido-like_dom_sf"/>
</dbReference>
<dbReference type="Proteomes" id="UP000517106">
    <property type="component" value="Unassembled WGS sequence"/>
</dbReference>
<dbReference type="SUPFAM" id="SSF140931">
    <property type="entry name" value="Fic-like"/>
    <property type="match status" value="1"/>
</dbReference>
<keyword evidence="5" id="KW-1185">Reference proteome</keyword>
<dbReference type="PANTHER" id="PTHR13504:SF38">
    <property type="entry name" value="FIDO DOMAIN-CONTAINING PROTEIN"/>
    <property type="match status" value="1"/>
</dbReference>
<proteinExistence type="predicted"/>
<dbReference type="AlphaFoldDB" id="A0A7W3UJ72"/>
<dbReference type="Gene3D" id="1.10.3290.10">
    <property type="entry name" value="Fido-like domain"/>
    <property type="match status" value="1"/>
</dbReference>
<keyword evidence="2" id="KW-0067">ATP-binding</keyword>
<feature type="binding site" evidence="2">
    <location>
        <begin position="210"/>
        <end position="217"/>
    </location>
    <ligand>
        <name>ATP</name>
        <dbReference type="ChEBI" id="CHEBI:30616"/>
    </ligand>
</feature>
<feature type="domain" description="Fido" evidence="3">
    <location>
        <begin position="117"/>
        <end position="275"/>
    </location>
</feature>
<dbReference type="InterPro" id="IPR040198">
    <property type="entry name" value="Fido_containing"/>
</dbReference>